<dbReference type="EMBL" id="CAUJNA010000768">
    <property type="protein sequence ID" value="CAJ1380990.1"/>
    <property type="molecule type" value="Genomic_DNA"/>
</dbReference>
<evidence type="ECO:0000313" key="3">
    <source>
        <dbReference type="Proteomes" id="UP001178507"/>
    </source>
</evidence>
<dbReference type="Proteomes" id="UP001178507">
    <property type="component" value="Unassembled WGS sequence"/>
</dbReference>
<gene>
    <name evidence="2" type="ORF">EVOR1521_LOCUS8799</name>
</gene>
<proteinExistence type="predicted"/>
<sequence length="647" mass="71849">MAKLLSALFFLSAAKASLGQCESGACLDDDEAVRMGVELLQHKVELGKQRVLDAVNATKDIKQPAIISAMYTFGAPAVSKPPMPDLARDDKCFQGLRTYTENKLPGGGRQVDAASMFDAYPHPHISVLALDWAQDSYYQPCPGDATWPKGGGAADWGLHSETHYSPRLKEVTLDGVKMAEQEPFKTANDMVILAYKSYDSVENTIKELKEKLPKWRLVERRVFEWSQGAYDDDPIMVAQNVDTLDCALIFTGTNHFGELGSSVKQHLTGYCGFDQIHAGYRDEVWQLSDHTVWPKITAKLAKCASVRCVGHSLGGAMCDVFSGCINSGRADDPDYQKLMWWQGTPELMPEVGVEELGAAATLGTVDSLYTYGSPATSDPPLKDATTKSGCWKGLRAYCENDLSGGGKQADARVLNQNYFPHPTMNTLSLQWGKDSHLAECSGKPEDSVWWPHHNAMVYEDWYVHTEQNYADRLEKLNKDFPKIEIYEEGALFVHLAFGAEHPQKELEATMQKHMPNWALVERTPLLDEHEPALLAQDQVNFDCALVMPGNKANRGQHYGTGFCGLVNVHSGYRDYLVSSVQTPGWQKIAQKLPQCRRVICAGHSRGGSVCELFAACVNNGKTLDQDYRRLMWMQAEPRVLMPLQKAA</sequence>
<protein>
    <submittedName>
        <fullName evidence="2">Uncharacterized protein</fullName>
    </submittedName>
</protein>
<dbReference type="SUPFAM" id="SSF53474">
    <property type="entry name" value="alpha/beta-Hydrolases"/>
    <property type="match status" value="1"/>
</dbReference>
<comment type="caution">
    <text evidence="2">The sequence shown here is derived from an EMBL/GenBank/DDBJ whole genome shotgun (WGS) entry which is preliminary data.</text>
</comment>
<keyword evidence="1" id="KW-0732">Signal</keyword>
<dbReference type="AlphaFoldDB" id="A0AA36I4V5"/>
<feature type="chain" id="PRO_5041448886" evidence="1">
    <location>
        <begin position="20"/>
        <end position="647"/>
    </location>
</feature>
<dbReference type="Gene3D" id="3.40.50.1820">
    <property type="entry name" value="alpha/beta hydrolase"/>
    <property type="match status" value="1"/>
</dbReference>
<reference evidence="2" key="1">
    <citation type="submission" date="2023-08" db="EMBL/GenBank/DDBJ databases">
        <authorList>
            <person name="Chen Y."/>
            <person name="Shah S."/>
            <person name="Dougan E. K."/>
            <person name="Thang M."/>
            <person name="Chan C."/>
        </authorList>
    </citation>
    <scope>NUCLEOTIDE SEQUENCE</scope>
</reference>
<name>A0AA36I4V5_9DINO</name>
<accession>A0AA36I4V5</accession>
<feature type="signal peptide" evidence="1">
    <location>
        <begin position="1"/>
        <end position="19"/>
    </location>
</feature>
<evidence type="ECO:0000313" key="2">
    <source>
        <dbReference type="EMBL" id="CAJ1380990.1"/>
    </source>
</evidence>
<evidence type="ECO:0000256" key="1">
    <source>
        <dbReference type="SAM" id="SignalP"/>
    </source>
</evidence>
<dbReference type="InterPro" id="IPR029058">
    <property type="entry name" value="AB_hydrolase_fold"/>
</dbReference>
<keyword evidence="3" id="KW-1185">Reference proteome</keyword>
<organism evidence="2 3">
    <name type="scientific">Effrenium voratum</name>
    <dbReference type="NCBI Taxonomy" id="2562239"/>
    <lineage>
        <taxon>Eukaryota</taxon>
        <taxon>Sar</taxon>
        <taxon>Alveolata</taxon>
        <taxon>Dinophyceae</taxon>
        <taxon>Suessiales</taxon>
        <taxon>Symbiodiniaceae</taxon>
        <taxon>Effrenium</taxon>
    </lineage>
</organism>